<evidence type="ECO:0000313" key="1">
    <source>
        <dbReference type="EMBL" id="GAA4224837.1"/>
    </source>
</evidence>
<evidence type="ECO:0000313" key="2">
    <source>
        <dbReference type="Proteomes" id="UP001501710"/>
    </source>
</evidence>
<comment type="caution">
    <text evidence="1">The sequence shown here is derived from an EMBL/GenBank/DDBJ whole genome shotgun (WGS) entry which is preliminary data.</text>
</comment>
<dbReference type="EMBL" id="BAABAS010000003">
    <property type="protein sequence ID" value="GAA4224837.1"/>
    <property type="molecule type" value="Genomic_DNA"/>
</dbReference>
<dbReference type="InterPro" id="IPR011009">
    <property type="entry name" value="Kinase-like_dom_sf"/>
</dbReference>
<accession>A0ABP8BSR2</accession>
<organism evidence="1 2">
    <name type="scientific">Actinomadura meridiana</name>
    <dbReference type="NCBI Taxonomy" id="559626"/>
    <lineage>
        <taxon>Bacteria</taxon>
        <taxon>Bacillati</taxon>
        <taxon>Actinomycetota</taxon>
        <taxon>Actinomycetes</taxon>
        <taxon>Streptosporangiales</taxon>
        <taxon>Thermomonosporaceae</taxon>
        <taxon>Actinomadura</taxon>
    </lineage>
</organism>
<gene>
    <name evidence="1" type="ORF">GCM10022254_05240</name>
</gene>
<dbReference type="SUPFAM" id="SSF56112">
    <property type="entry name" value="Protein kinase-like (PK-like)"/>
    <property type="match status" value="1"/>
</dbReference>
<sequence>MPERDQWEDLPAQVREAIEEKAGTVVKAEPISEGINSDVTLVLHLRSDRLFVKGSRTDNPRRMRSLGREAVINPYVVPISPALAFEIETAGWKLLGWEYIDGRRIDYSPGSPDIPKIVETLAWLAEIECPDLGFPELPARMKNFTPEDDLWRFAGSGLLHTDPNPGNVRIANGKAYLVDWACPTRGIAWSDAAEVALCLITCGHTPADAERIIADLPVWRTADTTSVEISVASTEATWTGLYPESNPDPWINATVAAARRWAAYRRDTHGSTHRGAPR</sequence>
<keyword evidence="2" id="KW-1185">Reference proteome</keyword>
<evidence type="ECO:0008006" key="3">
    <source>
        <dbReference type="Google" id="ProtNLM"/>
    </source>
</evidence>
<reference evidence="2" key="1">
    <citation type="journal article" date="2019" name="Int. J. Syst. Evol. Microbiol.">
        <title>The Global Catalogue of Microorganisms (GCM) 10K type strain sequencing project: providing services to taxonomists for standard genome sequencing and annotation.</title>
        <authorList>
            <consortium name="The Broad Institute Genomics Platform"/>
            <consortium name="The Broad Institute Genome Sequencing Center for Infectious Disease"/>
            <person name="Wu L."/>
            <person name="Ma J."/>
        </authorList>
    </citation>
    <scope>NUCLEOTIDE SEQUENCE [LARGE SCALE GENOMIC DNA]</scope>
    <source>
        <strain evidence="2">JCM 17440</strain>
    </source>
</reference>
<dbReference type="Proteomes" id="UP001501710">
    <property type="component" value="Unassembled WGS sequence"/>
</dbReference>
<name>A0ABP8BSR2_9ACTN</name>
<protein>
    <recommendedName>
        <fullName evidence="3">Phosphotransferase</fullName>
    </recommendedName>
</protein>
<dbReference type="RefSeq" id="WP_344888965.1">
    <property type="nucleotide sequence ID" value="NZ_BAABAS010000003.1"/>
</dbReference>
<proteinExistence type="predicted"/>